<sequence>MKLYVDGAEKEITLRAWNGERWGEDFFDAMVEDHLMWGAEITGEQYAEEVGFWEKEVEKFNAGEPTETWGNPNEYEGWESTAELCFDYEEDMH</sequence>
<evidence type="ECO:0000313" key="1">
    <source>
        <dbReference type="EMBL" id="DAF91147.1"/>
    </source>
</evidence>
<accession>A0A8S5U9M7</accession>
<organism evidence="1">
    <name type="scientific">Siphoviridae sp. ctKNZ79</name>
    <dbReference type="NCBI Taxonomy" id="2825440"/>
    <lineage>
        <taxon>Viruses</taxon>
        <taxon>Duplodnaviria</taxon>
        <taxon>Heunggongvirae</taxon>
        <taxon>Uroviricota</taxon>
        <taxon>Caudoviricetes</taxon>
    </lineage>
</organism>
<name>A0A8S5U9M7_9CAUD</name>
<dbReference type="EMBL" id="BK016045">
    <property type="protein sequence ID" value="DAF91147.1"/>
    <property type="molecule type" value="Genomic_DNA"/>
</dbReference>
<protein>
    <submittedName>
        <fullName evidence="1">Uncharacterized protein</fullName>
    </submittedName>
</protein>
<reference evidence="1" key="1">
    <citation type="journal article" date="2021" name="Proc. Natl. Acad. Sci. U.S.A.">
        <title>A Catalog of Tens of Thousands of Viruses from Human Metagenomes Reveals Hidden Associations with Chronic Diseases.</title>
        <authorList>
            <person name="Tisza M.J."/>
            <person name="Buck C.B."/>
        </authorList>
    </citation>
    <scope>NUCLEOTIDE SEQUENCE</scope>
    <source>
        <strain evidence="1">CtKNZ79</strain>
    </source>
</reference>
<proteinExistence type="predicted"/>